<keyword evidence="2" id="KW-0805">Transcription regulation</keyword>
<feature type="region of interest" description="Disordered" evidence="6">
    <location>
        <begin position="223"/>
        <end position="250"/>
    </location>
</feature>
<reference evidence="10 11" key="1">
    <citation type="journal article" date="2020" name="Nat. Food">
        <title>A phased Vanilla planifolia genome enables genetic improvement of flavour and production.</title>
        <authorList>
            <person name="Hasing T."/>
            <person name="Tang H."/>
            <person name="Brym M."/>
            <person name="Khazi F."/>
            <person name="Huang T."/>
            <person name="Chambers A.H."/>
        </authorList>
    </citation>
    <scope>NUCLEOTIDE SEQUENCE [LARGE SCALE GENOMIC DNA]</scope>
    <source>
        <tissue evidence="9">Leaf</tissue>
    </source>
</reference>
<evidence type="ECO:0000313" key="11">
    <source>
        <dbReference type="Proteomes" id="UP000639772"/>
    </source>
</evidence>
<evidence type="ECO:0000256" key="5">
    <source>
        <dbReference type="ARBA" id="ARBA00023242"/>
    </source>
</evidence>
<dbReference type="GO" id="GO:0006355">
    <property type="term" value="P:regulation of DNA-templated transcription"/>
    <property type="evidence" value="ECO:0007669"/>
    <property type="project" value="InterPro"/>
</dbReference>
<keyword evidence="5" id="KW-0539">Nucleus</keyword>
<feature type="compositionally biased region" description="Polar residues" evidence="6">
    <location>
        <begin position="184"/>
        <end position="196"/>
    </location>
</feature>
<dbReference type="GO" id="GO:0005634">
    <property type="term" value="C:nucleus"/>
    <property type="evidence" value="ECO:0007669"/>
    <property type="project" value="UniProtKB-SubCell"/>
</dbReference>
<dbReference type="GO" id="GO:0003677">
    <property type="term" value="F:DNA binding"/>
    <property type="evidence" value="ECO:0007669"/>
    <property type="project" value="UniProtKB-KW"/>
</dbReference>
<keyword evidence="4" id="KW-0804">Transcription</keyword>
<evidence type="ECO:0000256" key="6">
    <source>
        <dbReference type="SAM" id="MobiDB-lite"/>
    </source>
</evidence>
<dbReference type="OrthoDB" id="1921961at2759"/>
<dbReference type="InterPro" id="IPR003441">
    <property type="entry name" value="NAC-dom"/>
</dbReference>
<sequence length="311" mass="34439">MALCMDGAGLLSPKLPPGFRFHPTDQELILHYLRKKATGTLPPASDIIAEVDLYKFNPWELPEKAFFGEGEWFFFSPRDRKYPNGVRPNRAAACGYWKATGTDKPILAADSSQCLGVKKALVFYKGRPPKGVKSDWVMHEYRLLDSSHSHLPKRKGSMRLDDWVLCRVRQKGAMTPESEVATALPNSPQSYLTSNTDAEKERSDAVEWSDQQLMGYLMGTCESMGESSDPGSTRTSGTGGCRSFGALQPTPPPQLMDSVLCSIKRKLSFGALDELIMMQPGGKRQQQYWVGDDLSPTESASVNQGFDGFLL</sequence>
<protein>
    <recommendedName>
        <fullName evidence="7">NAC domain-containing protein</fullName>
    </recommendedName>
</protein>
<dbReference type="Proteomes" id="UP000639772">
    <property type="component" value="Chromosome 13"/>
</dbReference>
<dbReference type="FunFam" id="2.170.150.80:FF:000008">
    <property type="entry name" value="NAC domain-containing protein 72-like"/>
    <property type="match status" value="1"/>
</dbReference>
<evidence type="ECO:0000313" key="8">
    <source>
        <dbReference type="EMBL" id="KAG0454550.1"/>
    </source>
</evidence>
<evidence type="ECO:0000256" key="1">
    <source>
        <dbReference type="ARBA" id="ARBA00004123"/>
    </source>
</evidence>
<dbReference type="Pfam" id="PF02365">
    <property type="entry name" value="NAM"/>
    <property type="match status" value="1"/>
</dbReference>
<evidence type="ECO:0000313" key="10">
    <source>
        <dbReference type="Proteomes" id="UP000636800"/>
    </source>
</evidence>
<dbReference type="AlphaFoldDB" id="A0A835PN64"/>
<feature type="domain" description="NAC" evidence="7">
    <location>
        <begin position="15"/>
        <end position="171"/>
    </location>
</feature>
<dbReference type="EMBL" id="JADCNL010000013">
    <property type="protein sequence ID" value="KAG0454550.1"/>
    <property type="molecule type" value="Genomic_DNA"/>
</dbReference>
<evidence type="ECO:0000256" key="2">
    <source>
        <dbReference type="ARBA" id="ARBA00023015"/>
    </source>
</evidence>
<dbReference type="SUPFAM" id="SSF101941">
    <property type="entry name" value="NAC domain"/>
    <property type="match status" value="1"/>
</dbReference>
<evidence type="ECO:0000313" key="9">
    <source>
        <dbReference type="EMBL" id="KAG0455788.1"/>
    </source>
</evidence>
<proteinExistence type="predicted"/>
<gene>
    <name evidence="9" type="ORF">HPP92_023576</name>
    <name evidence="8" type="ORF">HPP92_023842</name>
</gene>
<keyword evidence="3" id="KW-0238">DNA-binding</keyword>
<name>A0A835PN64_VANPL</name>
<dbReference type="PROSITE" id="PS51005">
    <property type="entry name" value="NAC"/>
    <property type="match status" value="1"/>
</dbReference>
<evidence type="ECO:0000256" key="4">
    <source>
        <dbReference type="ARBA" id="ARBA00023163"/>
    </source>
</evidence>
<feature type="region of interest" description="Disordered" evidence="6">
    <location>
        <begin position="176"/>
        <end position="205"/>
    </location>
</feature>
<organism evidence="9 11">
    <name type="scientific">Vanilla planifolia</name>
    <name type="common">Vanilla</name>
    <dbReference type="NCBI Taxonomy" id="51239"/>
    <lineage>
        <taxon>Eukaryota</taxon>
        <taxon>Viridiplantae</taxon>
        <taxon>Streptophyta</taxon>
        <taxon>Embryophyta</taxon>
        <taxon>Tracheophyta</taxon>
        <taxon>Spermatophyta</taxon>
        <taxon>Magnoliopsida</taxon>
        <taxon>Liliopsida</taxon>
        <taxon>Asparagales</taxon>
        <taxon>Orchidaceae</taxon>
        <taxon>Vanilloideae</taxon>
        <taxon>Vanilleae</taxon>
        <taxon>Vanilla</taxon>
    </lineage>
</organism>
<dbReference type="PANTHER" id="PTHR31744:SF233">
    <property type="entry name" value="NAC DOMAIN-CONTAINING PROTEIN 72-LIKE"/>
    <property type="match status" value="1"/>
</dbReference>
<evidence type="ECO:0000256" key="3">
    <source>
        <dbReference type="ARBA" id="ARBA00023125"/>
    </source>
</evidence>
<dbReference type="Proteomes" id="UP000636800">
    <property type="component" value="Chromosome 13"/>
</dbReference>
<accession>A0A835PN64</accession>
<dbReference type="Gene3D" id="2.170.150.80">
    <property type="entry name" value="NAC domain"/>
    <property type="match status" value="1"/>
</dbReference>
<feature type="compositionally biased region" description="Low complexity" evidence="6">
    <location>
        <begin position="227"/>
        <end position="236"/>
    </location>
</feature>
<comment type="caution">
    <text evidence="9">The sequence shown here is derived from an EMBL/GenBank/DDBJ whole genome shotgun (WGS) entry which is preliminary data.</text>
</comment>
<comment type="subcellular location">
    <subcellularLocation>
        <location evidence="1">Nucleus</location>
    </subcellularLocation>
</comment>
<dbReference type="PANTHER" id="PTHR31744">
    <property type="entry name" value="PROTEIN CUP-SHAPED COTYLEDON 2-RELATED"/>
    <property type="match status" value="1"/>
</dbReference>
<dbReference type="EMBL" id="JADCNM010000013">
    <property type="protein sequence ID" value="KAG0455788.1"/>
    <property type="molecule type" value="Genomic_DNA"/>
</dbReference>
<evidence type="ECO:0000259" key="7">
    <source>
        <dbReference type="PROSITE" id="PS51005"/>
    </source>
</evidence>
<dbReference type="InterPro" id="IPR036093">
    <property type="entry name" value="NAC_dom_sf"/>
</dbReference>
<keyword evidence="10" id="KW-1185">Reference proteome</keyword>